<dbReference type="InterPro" id="IPR009056">
    <property type="entry name" value="Cyt_c-like_dom"/>
</dbReference>
<organism evidence="8 9">
    <name type="scientific">Leptothrix cholodnii (strain ATCC 51168 / LMG 8142 / SP-6)</name>
    <name type="common">Leptothrix discophora (strain SP-6)</name>
    <dbReference type="NCBI Taxonomy" id="395495"/>
    <lineage>
        <taxon>Bacteria</taxon>
        <taxon>Pseudomonadati</taxon>
        <taxon>Pseudomonadota</taxon>
        <taxon>Betaproteobacteria</taxon>
        <taxon>Burkholderiales</taxon>
        <taxon>Sphaerotilaceae</taxon>
        <taxon>Leptothrix</taxon>
    </lineage>
</organism>
<dbReference type="PANTHER" id="PTHR33751">
    <property type="entry name" value="CBB3-TYPE CYTOCHROME C OXIDASE SUBUNIT FIXP"/>
    <property type="match status" value="1"/>
</dbReference>
<dbReference type="AlphaFoldDB" id="B1Y685"/>
<feature type="binding site" description="covalent" evidence="4">
    <location>
        <position position="146"/>
    </location>
    <ligand>
        <name>heme c</name>
        <dbReference type="ChEBI" id="CHEBI:61717"/>
        <label>2</label>
    </ligand>
</feature>
<evidence type="ECO:0000313" key="9">
    <source>
        <dbReference type="Proteomes" id="UP000001693"/>
    </source>
</evidence>
<evidence type="ECO:0000259" key="7">
    <source>
        <dbReference type="PROSITE" id="PS51007"/>
    </source>
</evidence>
<evidence type="ECO:0000256" key="2">
    <source>
        <dbReference type="ARBA" id="ARBA00022723"/>
    </source>
</evidence>
<feature type="signal peptide" evidence="6">
    <location>
        <begin position="1"/>
        <end position="22"/>
    </location>
</feature>
<evidence type="ECO:0000313" key="8">
    <source>
        <dbReference type="EMBL" id="ACB33590.1"/>
    </source>
</evidence>
<feature type="binding site" description="covalent" evidence="4">
    <location>
        <position position="149"/>
    </location>
    <ligand>
        <name>heme c</name>
        <dbReference type="ChEBI" id="CHEBI:61717"/>
        <label>2</label>
    </ligand>
</feature>
<feature type="domain" description="Cytochrome c" evidence="7">
    <location>
        <begin position="125"/>
        <end position="215"/>
    </location>
</feature>
<proteinExistence type="predicted"/>
<keyword evidence="3 5" id="KW-0408">Iron</keyword>
<feature type="binding site" description="axial binding residue" evidence="5">
    <location>
        <position position="192"/>
    </location>
    <ligand>
        <name>heme c</name>
        <dbReference type="ChEBI" id="CHEBI:61717"/>
        <label>2</label>
    </ligand>
    <ligandPart>
        <name>Fe</name>
        <dbReference type="ChEBI" id="CHEBI:18248"/>
    </ligandPart>
</feature>
<dbReference type="InterPro" id="IPR036909">
    <property type="entry name" value="Cyt_c-like_dom_sf"/>
</dbReference>
<sequence length="239" mass="25350" precursor="true">MIRLPTALRWLTALAASSVAQAAEPPAYPLTVPDTLAQRALACTGCHGPQGRATPDGYVPRIAGKPAGYLHQQLLNFRDGRRRHEGMARLLAPLSDDYLGALAGHFASLDLPHVATPPAPRGSAASMARGRQLMDQGDATRDLPACTRCHGRELTGVAPAIPGLLGLPRDYVIAQFGAWRNGTRQARSPDCMATLAQRLPQQDIVAVADWLAAQPLPADTRPAQALPQALPMRCGSVSP</sequence>
<feature type="binding site" description="axial binding residue" evidence="5">
    <location>
        <position position="150"/>
    </location>
    <ligand>
        <name>heme c</name>
        <dbReference type="ChEBI" id="CHEBI:61717"/>
        <label>2</label>
    </ligand>
    <ligandPart>
        <name>Fe</name>
        <dbReference type="ChEBI" id="CHEBI:18248"/>
    </ligandPart>
</feature>
<dbReference type="OrthoDB" id="9773456at2"/>
<evidence type="ECO:0000256" key="5">
    <source>
        <dbReference type="PIRSR" id="PIRSR000005-2"/>
    </source>
</evidence>
<dbReference type="InterPro" id="IPR024167">
    <property type="entry name" value="Cytochrome_c4-like"/>
</dbReference>
<feature type="binding site" description="covalent" evidence="4">
    <location>
        <position position="43"/>
    </location>
    <ligand>
        <name>heme c</name>
        <dbReference type="ChEBI" id="CHEBI:61717"/>
        <label>1</label>
    </ligand>
</feature>
<evidence type="ECO:0000256" key="3">
    <source>
        <dbReference type="ARBA" id="ARBA00023004"/>
    </source>
</evidence>
<dbReference type="HOGENOM" id="CLU_076280_0_0_4"/>
<protein>
    <submittedName>
        <fullName evidence="8">Putative cytochrome c</fullName>
    </submittedName>
</protein>
<dbReference type="KEGG" id="lch:Lcho_1322"/>
<dbReference type="GO" id="GO:0009055">
    <property type="term" value="F:electron transfer activity"/>
    <property type="evidence" value="ECO:0007669"/>
    <property type="project" value="InterPro"/>
</dbReference>
<evidence type="ECO:0000256" key="6">
    <source>
        <dbReference type="SAM" id="SignalP"/>
    </source>
</evidence>
<evidence type="ECO:0000256" key="4">
    <source>
        <dbReference type="PIRSR" id="PIRSR000005-1"/>
    </source>
</evidence>
<dbReference type="RefSeq" id="WP_012346352.1">
    <property type="nucleotide sequence ID" value="NC_010524.1"/>
</dbReference>
<evidence type="ECO:0000256" key="1">
    <source>
        <dbReference type="ARBA" id="ARBA00022617"/>
    </source>
</evidence>
<feature type="binding site" description="axial binding residue" evidence="5">
    <location>
        <position position="87"/>
    </location>
    <ligand>
        <name>heme c</name>
        <dbReference type="ChEBI" id="CHEBI:61717"/>
        <label>1</label>
    </ligand>
    <ligandPart>
        <name>Fe</name>
        <dbReference type="ChEBI" id="CHEBI:18248"/>
    </ligandPart>
</feature>
<dbReference type="GO" id="GO:0042597">
    <property type="term" value="C:periplasmic space"/>
    <property type="evidence" value="ECO:0007669"/>
    <property type="project" value="InterPro"/>
</dbReference>
<feature type="chain" id="PRO_5002770553" evidence="6">
    <location>
        <begin position="23"/>
        <end position="239"/>
    </location>
</feature>
<accession>B1Y685</accession>
<name>B1Y685_LEPCP</name>
<dbReference type="PIRSF" id="PIRSF000005">
    <property type="entry name" value="Cytochrome_c4"/>
    <property type="match status" value="1"/>
</dbReference>
<dbReference type="SUPFAM" id="SSF46626">
    <property type="entry name" value="Cytochrome c"/>
    <property type="match status" value="2"/>
</dbReference>
<keyword evidence="6" id="KW-0732">Signal</keyword>
<dbReference type="eggNOG" id="COG2863">
    <property type="taxonomic scope" value="Bacteria"/>
</dbReference>
<reference evidence="8 9" key="1">
    <citation type="submission" date="2008-03" db="EMBL/GenBank/DDBJ databases">
        <title>Complete sequence of Leptothrix cholodnii SP-6.</title>
        <authorList>
            <consortium name="US DOE Joint Genome Institute"/>
            <person name="Copeland A."/>
            <person name="Lucas S."/>
            <person name="Lapidus A."/>
            <person name="Glavina del Rio T."/>
            <person name="Dalin E."/>
            <person name="Tice H."/>
            <person name="Bruce D."/>
            <person name="Goodwin L."/>
            <person name="Pitluck S."/>
            <person name="Chertkov O."/>
            <person name="Brettin T."/>
            <person name="Detter J.C."/>
            <person name="Han C."/>
            <person name="Kuske C.R."/>
            <person name="Schmutz J."/>
            <person name="Larimer F."/>
            <person name="Land M."/>
            <person name="Hauser L."/>
            <person name="Kyrpides N."/>
            <person name="Lykidis A."/>
            <person name="Emerson D."/>
            <person name="Richardson P."/>
        </authorList>
    </citation>
    <scope>NUCLEOTIDE SEQUENCE [LARGE SCALE GENOMIC DNA]</scope>
    <source>
        <strain evidence="9">ATCC 51168 / LMG 8142 / SP-6</strain>
    </source>
</reference>
<dbReference type="GO" id="GO:0020037">
    <property type="term" value="F:heme binding"/>
    <property type="evidence" value="ECO:0007669"/>
    <property type="project" value="InterPro"/>
</dbReference>
<keyword evidence="9" id="KW-1185">Reference proteome</keyword>
<keyword evidence="1 4" id="KW-0349">Heme</keyword>
<feature type="binding site" description="covalent" evidence="4">
    <location>
        <position position="46"/>
    </location>
    <ligand>
        <name>heme c</name>
        <dbReference type="ChEBI" id="CHEBI:61717"/>
        <label>1</label>
    </ligand>
</feature>
<dbReference type="InterPro" id="IPR050597">
    <property type="entry name" value="Cytochrome_c_Oxidase_Subunit"/>
</dbReference>
<dbReference type="PANTHER" id="PTHR33751:SF11">
    <property type="entry name" value="BLL4483 PROTEIN"/>
    <property type="match status" value="1"/>
</dbReference>
<dbReference type="Proteomes" id="UP000001693">
    <property type="component" value="Chromosome"/>
</dbReference>
<keyword evidence="2 5" id="KW-0479">Metal-binding</keyword>
<dbReference type="GO" id="GO:0005506">
    <property type="term" value="F:iron ion binding"/>
    <property type="evidence" value="ECO:0007669"/>
    <property type="project" value="InterPro"/>
</dbReference>
<feature type="binding site" description="axial binding residue" evidence="5">
    <location>
        <position position="47"/>
    </location>
    <ligand>
        <name>heme c</name>
        <dbReference type="ChEBI" id="CHEBI:61717"/>
        <label>1</label>
    </ligand>
    <ligandPart>
        <name>Fe</name>
        <dbReference type="ChEBI" id="CHEBI:18248"/>
    </ligandPart>
</feature>
<gene>
    <name evidence="8" type="ordered locus">Lcho_1322</name>
</gene>
<dbReference type="Gene3D" id="1.10.760.10">
    <property type="entry name" value="Cytochrome c-like domain"/>
    <property type="match status" value="2"/>
</dbReference>
<dbReference type="PROSITE" id="PS51007">
    <property type="entry name" value="CYTC"/>
    <property type="match status" value="1"/>
</dbReference>
<dbReference type="EMBL" id="CP001013">
    <property type="protein sequence ID" value="ACB33590.1"/>
    <property type="molecule type" value="Genomic_DNA"/>
</dbReference>
<comment type="PTM">
    <text evidence="4">Binds 2 heme c groups covalently per subunit.</text>
</comment>
<dbReference type="STRING" id="395495.Lcho_1322"/>